<evidence type="ECO:0000259" key="5">
    <source>
        <dbReference type="Pfam" id="PF04542"/>
    </source>
</evidence>
<protein>
    <submittedName>
        <fullName evidence="7">DNA-directed RNA polymerase sigma-70 factor</fullName>
    </submittedName>
</protein>
<comment type="caution">
    <text evidence="7">The sequence shown here is derived from an EMBL/GenBank/DDBJ whole genome shotgun (WGS) entry which is preliminary data.</text>
</comment>
<dbReference type="Proteomes" id="UP000612329">
    <property type="component" value="Unassembled WGS sequence"/>
</dbReference>
<dbReference type="Gene3D" id="1.10.10.10">
    <property type="entry name" value="Winged helix-like DNA-binding domain superfamily/Winged helix DNA-binding domain"/>
    <property type="match status" value="1"/>
</dbReference>
<dbReference type="GO" id="GO:0006352">
    <property type="term" value="P:DNA-templated transcription initiation"/>
    <property type="evidence" value="ECO:0007669"/>
    <property type="project" value="InterPro"/>
</dbReference>
<evidence type="ECO:0000256" key="4">
    <source>
        <dbReference type="ARBA" id="ARBA00023163"/>
    </source>
</evidence>
<dbReference type="NCBIfam" id="TIGR02937">
    <property type="entry name" value="sigma70-ECF"/>
    <property type="match status" value="1"/>
</dbReference>
<dbReference type="PANTHER" id="PTHR43133:SF46">
    <property type="entry name" value="RNA POLYMERASE SIGMA-70 FACTOR ECF SUBFAMILY"/>
    <property type="match status" value="1"/>
</dbReference>
<dbReference type="RefSeq" id="WP_229669412.1">
    <property type="nucleotide sequence ID" value="NZ_BMNR01000001.1"/>
</dbReference>
<keyword evidence="4" id="KW-0804">Transcription</keyword>
<feature type="domain" description="RNA polymerase sigma factor 70 region 4 type 2" evidence="6">
    <location>
        <begin position="125"/>
        <end position="174"/>
    </location>
</feature>
<dbReference type="Pfam" id="PF08281">
    <property type="entry name" value="Sigma70_r4_2"/>
    <property type="match status" value="1"/>
</dbReference>
<dbReference type="Gene3D" id="1.10.1740.10">
    <property type="match status" value="1"/>
</dbReference>
<dbReference type="CDD" id="cd06171">
    <property type="entry name" value="Sigma70_r4"/>
    <property type="match status" value="1"/>
</dbReference>
<comment type="similarity">
    <text evidence="1">Belongs to the sigma-70 factor family. ECF subfamily.</text>
</comment>
<dbReference type="InterPro" id="IPR014284">
    <property type="entry name" value="RNA_pol_sigma-70_dom"/>
</dbReference>
<dbReference type="GO" id="GO:0016987">
    <property type="term" value="F:sigma factor activity"/>
    <property type="evidence" value="ECO:0007669"/>
    <property type="project" value="UniProtKB-KW"/>
</dbReference>
<keyword evidence="2" id="KW-0805">Transcription regulation</keyword>
<evidence type="ECO:0000256" key="2">
    <source>
        <dbReference type="ARBA" id="ARBA00023015"/>
    </source>
</evidence>
<dbReference type="InterPro" id="IPR013324">
    <property type="entry name" value="RNA_pol_sigma_r3/r4-like"/>
</dbReference>
<dbReference type="InterPro" id="IPR013249">
    <property type="entry name" value="RNA_pol_sigma70_r4_t2"/>
</dbReference>
<evidence type="ECO:0000313" key="8">
    <source>
        <dbReference type="Proteomes" id="UP000612329"/>
    </source>
</evidence>
<evidence type="ECO:0000313" key="7">
    <source>
        <dbReference type="EMBL" id="GGK11319.1"/>
    </source>
</evidence>
<dbReference type="GO" id="GO:0003677">
    <property type="term" value="F:DNA binding"/>
    <property type="evidence" value="ECO:0007669"/>
    <property type="project" value="InterPro"/>
</dbReference>
<dbReference type="GO" id="GO:0000428">
    <property type="term" value="C:DNA-directed RNA polymerase complex"/>
    <property type="evidence" value="ECO:0007669"/>
    <property type="project" value="UniProtKB-KW"/>
</dbReference>
<sequence>MKSLLKVIQLYKNETNLIAKAIKNNRDAQHVLFEMYAPKMLSVCRYYIKDLQHAEEAMLNGFFKVFSNLKNFRGEGSFEGWIRRIMVRESISFLRQQKQIEFPMEELGFKNDFTNIINTEIEVAEIQQLIDELPEGYKMVFVMYAIEGYKHHEIAQMLNITEGTSKSQLFKARNLLQQKIKDLNKTSYGTK</sequence>
<dbReference type="SUPFAM" id="SSF88946">
    <property type="entry name" value="Sigma2 domain of RNA polymerase sigma factors"/>
    <property type="match status" value="1"/>
</dbReference>
<reference evidence="7" key="1">
    <citation type="journal article" date="2014" name="Int. J. Syst. Evol. Microbiol.">
        <title>Complete genome sequence of Corynebacterium casei LMG S-19264T (=DSM 44701T), isolated from a smear-ripened cheese.</title>
        <authorList>
            <consortium name="US DOE Joint Genome Institute (JGI-PGF)"/>
            <person name="Walter F."/>
            <person name="Albersmeier A."/>
            <person name="Kalinowski J."/>
            <person name="Ruckert C."/>
        </authorList>
    </citation>
    <scope>NUCLEOTIDE SEQUENCE</scope>
    <source>
        <strain evidence="7">JCM 12862</strain>
    </source>
</reference>
<dbReference type="InterPro" id="IPR007627">
    <property type="entry name" value="RNA_pol_sigma70_r2"/>
</dbReference>
<dbReference type="SUPFAM" id="SSF88659">
    <property type="entry name" value="Sigma3 and sigma4 domains of RNA polymerase sigma factors"/>
    <property type="match status" value="1"/>
</dbReference>
<evidence type="ECO:0000259" key="6">
    <source>
        <dbReference type="Pfam" id="PF08281"/>
    </source>
</evidence>
<keyword evidence="3" id="KW-0731">Sigma factor</keyword>
<reference evidence="7" key="2">
    <citation type="submission" date="2020-09" db="EMBL/GenBank/DDBJ databases">
        <authorList>
            <person name="Sun Q."/>
            <person name="Ohkuma M."/>
        </authorList>
    </citation>
    <scope>NUCLEOTIDE SEQUENCE</scope>
    <source>
        <strain evidence="7">JCM 12862</strain>
    </source>
</reference>
<name>A0A8J3BCA3_9FLAO</name>
<dbReference type="InterPro" id="IPR013325">
    <property type="entry name" value="RNA_pol_sigma_r2"/>
</dbReference>
<dbReference type="PANTHER" id="PTHR43133">
    <property type="entry name" value="RNA POLYMERASE ECF-TYPE SIGMA FACTO"/>
    <property type="match status" value="1"/>
</dbReference>
<dbReference type="InterPro" id="IPR039425">
    <property type="entry name" value="RNA_pol_sigma-70-like"/>
</dbReference>
<gene>
    <name evidence="7" type="ORF">GCM10007962_01930</name>
</gene>
<dbReference type="EMBL" id="BMNR01000001">
    <property type="protein sequence ID" value="GGK11319.1"/>
    <property type="molecule type" value="Genomic_DNA"/>
</dbReference>
<evidence type="ECO:0000256" key="1">
    <source>
        <dbReference type="ARBA" id="ARBA00010641"/>
    </source>
</evidence>
<organism evidence="7 8">
    <name type="scientific">Yeosuana aromativorans</name>
    <dbReference type="NCBI Taxonomy" id="288019"/>
    <lineage>
        <taxon>Bacteria</taxon>
        <taxon>Pseudomonadati</taxon>
        <taxon>Bacteroidota</taxon>
        <taxon>Flavobacteriia</taxon>
        <taxon>Flavobacteriales</taxon>
        <taxon>Flavobacteriaceae</taxon>
        <taxon>Yeosuana</taxon>
    </lineage>
</organism>
<dbReference type="InterPro" id="IPR036388">
    <property type="entry name" value="WH-like_DNA-bd_sf"/>
</dbReference>
<keyword evidence="7" id="KW-0240">DNA-directed RNA polymerase</keyword>
<proteinExistence type="inferred from homology"/>
<keyword evidence="8" id="KW-1185">Reference proteome</keyword>
<evidence type="ECO:0000256" key="3">
    <source>
        <dbReference type="ARBA" id="ARBA00023082"/>
    </source>
</evidence>
<feature type="domain" description="RNA polymerase sigma-70 region 2" evidence="5">
    <location>
        <begin position="32"/>
        <end position="98"/>
    </location>
</feature>
<accession>A0A8J3BCA3</accession>
<dbReference type="AlphaFoldDB" id="A0A8J3BCA3"/>
<dbReference type="Pfam" id="PF04542">
    <property type="entry name" value="Sigma70_r2"/>
    <property type="match status" value="1"/>
</dbReference>